<keyword evidence="5" id="KW-1185">Reference proteome</keyword>
<feature type="chain" id="PRO_5001601469" description="THH1/TOM1/TOM3 domain-containing protein" evidence="3">
    <location>
        <begin position="20"/>
        <end position="311"/>
    </location>
</feature>
<feature type="transmembrane region" description="Helical" evidence="2">
    <location>
        <begin position="42"/>
        <end position="60"/>
    </location>
</feature>
<evidence type="ECO:0000313" key="5">
    <source>
        <dbReference type="Proteomes" id="UP000031737"/>
    </source>
</evidence>
<evidence type="ECO:0008006" key="6">
    <source>
        <dbReference type="Google" id="ProtNLM"/>
    </source>
</evidence>
<gene>
    <name evidence="4" type="ORF">TRSC58_00963</name>
</gene>
<keyword evidence="2" id="KW-0472">Membrane</keyword>
<keyword evidence="2" id="KW-1133">Transmembrane helix</keyword>
<evidence type="ECO:0000256" key="3">
    <source>
        <dbReference type="SAM" id="SignalP"/>
    </source>
</evidence>
<accession>A0A061JAB2</accession>
<protein>
    <recommendedName>
        <fullName evidence="6">THH1/TOM1/TOM3 domain-containing protein</fullName>
    </recommendedName>
</protein>
<organism evidence="4 5">
    <name type="scientific">Trypanosoma rangeli SC58</name>
    <dbReference type="NCBI Taxonomy" id="429131"/>
    <lineage>
        <taxon>Eukaryota</taxon>
        <taxon>Discoba</taxon>
        <taxon>Euglenozoa</taxon>
        <taxon>Kinetoplastea</taxon>
        <taxon>Metakinetoplastina</taxon>
        <taxon>Trypanosomatida</taxon>
        <taxon>Trypanosomatidae</taxon>
        <taxon>Trypanosoma</taxon>
        <taxon>Herpetosoma</taxon>
    </lineage>
</organism>
<keyword evidence="2" id="KW-0812">Transmembrane</keyword>
<proteinExistence type="predicted"/>
<comment type="caution">
    <text evidence="4">The sequence shown here is derived from an EMBL/GenBank/DDBJ whole genome shotgun (WGS) entry which is preliminary data.</text>
</comment>
<dbReference type="EMBL" id="AUPL01000963">
    <property type="protein sequence ID" value="ESL11290.1"/>
    <property type="molecule type" value="Genomic_DNA"/>
</dbReference>
<keyword evidence="3" id="KW-0732">Signal</keyword>
<feature type="region of interest" description="Disordered" evidence="1">
    <location>
        <begin position="235"/>
        <end position="311"/>
    </location>
</feature>
<feature type="transmembrane region" description="Helical" evidence="2">
    <location>
        <begin position="193"/>
        <end position="215"/>
    </location>
</feature>
<feature type="compositionally biased region" description="Basic and acidic residues" evidence="1">
    <location>
        <begin position="235"/>
        <end position="262"/>
    </location>
</feature>
<feature type="signal peptide" evidence="3">
    <location>
        <begin position="1"/>
        <end position="19"/>
    </location>
</feature>
<feature type="transmembrane region" description="Helical" evidence="2">
    <location>
        <begin position="81"/>
        <end position="100"/>
    </location>
</feature>
<sequence length="311" mass="34757">MLIVLSLILVSIFVPVAKDANDMTLLRGGNEFYMWRRWLAPLYIAMVLYILLCFTAKLPTRKMYENLKAKGTEKLWGYTKFSFVLAILRGLSLVAFSALIACRADEVITTNYFVVLAMPFYVFGALALIEAVGYQIVIQRTRKKLQSSCFVFVRLTFLTVVVAIALVSISLVAKRLNDMDSVHHGGTENVLPLALALIPVFILLAFAFLVVLFLLCVMCGLQNPQCAECCYPPHGKEENESEEHQESEAVSGDERERGRGNEEYGQWGRKNERRDDSGGGNMQQGGHTTPAGTNDQGILPFFPQKRLSDVD</sequence>
<dbReference type="AlphaFoldDB" id="A0A061JAB2"/>
<evidence type="ECO:0000256" key="2">
    <source>
        <dbReference type="SAM" id="Phobius"/>
    </source>
</evidence>
<evidence type="ECO:0000256" key="1">
    <source>
        <dbReference type="SAM" id="MobiDB-lite"/>
    </source>
</evidence>
<feature type="transmembrane region" description="Helical" evidence="2">
    <location>
        <begin position="149"/>
        <end position="173"/>
    </location>
</feature>
<evidence type="ECO:0000313" key="4">
    <source>
        <dbReference type="EMBL" id="ESL11290.1"/>
    </source>
</evidence>
<dbReference type="Proteomes" id="UP000031737">
    <property type="component" value="Unassembled WGS sequence"/>
</dbReference>
<dbReference type="OrthoDB" id="10250354at2759"/>
<feature type="compositionally biased region" description="Polar residues" evidence="1">
    <location>
        <begin position="284"/>
        <end position="296"/>
    </location>
</feature>
<feature type="transmembrane region" description="Helical" evidence="2">
    <location>
        <begin position="112"/>
        <end position="137"/>
    </location>
</feature>
<dbReference type="VEuPathDB" id="TriTrypDB:TRSC58_00963"/>
<name>A0A061JAB2_TRYRA</name>
<reference evidence="4 5" key="1">
    <citation type="submission" date="2013-07" db="EMBL/GenBank/DDBJ databases">
        <authorList>
            <person name="Stoco P.H."/>
            <person name="Wagner G."/>
            <person name="Gerber A."/>
            <person name="Zaha A."/>
            <person name="Thompson C."/>
            <person name="Bartholomeu D.C."/>
            <person name="Luckemeyer D.D."/>
            <person name="Bahia D."/>
            <person name="Loreto E."/>
            <person name="Prestes E.B."/>
            <person name="Lima F.M."/>
            <person name="Rodrigues-Luiz G."/>
            <person name="Vallejo G.A."/>
            <person name="Filho J.F."/>
            <person name="Monteiro K.M."/>
            <person name="Tyler K.M."/>
            <person name="de Almeida L.G."/>
            <person name="Ortiz M.F."/>
            <person name="Siervo M.A."/>
            <person name="de Moraes M.H."/>
            <person name="Cunha O.L."/>
            <person name="Mendonca-Neto R."/>
            <person name="Silva R."/>
            <person name="Teixeira S.M."/>
            <person name="Murta S.M."/>
            <person name="Sincero T.C."/>
            <person name="Mendes T.A."/>
            <person name="Urmenyi T.P."/>
            <person name="Silva V.G."/>
            <person name="da Rocha W.D."/>
            <person name="Andersson B."/>
            <person name="Romanha A.J."/>
            <person name="Steindel M."/>
            <person name="de Vasconcelos A.T."/>
            <person name="Grisard E.C."/>
        </authorList>
    </citation>
    <scope>NUCLEOTIDE SEQUENCE [LARGE SCALE GENOMIC DNA]</scope>
    <source>
        <strain evidence="4 5">SC58</strain>
    </source>
</reference>